<dbReference type="GO" id="GO:0000309">
    <property type="term" value="F:nicotinamide-nucleotide adenylyltransferase activity"/>
    <property type="evidence" value="ECO:0007669"/>
    <property type="project" value="UniProtKB-EC"/>
</dbReference>
<comment type="subcellular location">
    <subcellularLocation>
        <location evidence="3">Nucleus</location>
    </subcellularLocation>
</comment>
<comment type="cofactor">
    <cofactor evidence="2">
        <name>Zn(2+)</name>
        <dbReference type="ChEBI" id="CHEBI:29105"/>
    </cofactor>
</comment>
<comment type="catalytic activity">
    <reaction evidence="18">
        <text>beta-nicotinamide D-ribonucleotide + ATP + H(+) = diphosphate + NAD(+)</text>
        <dbReference type="Rhea" id="RHEA:21360"/>
        <dbReference type="ChEBI" id="CHEBI:14649"/>
        <dbReference type="ChEBI" id="CHEBI:15378"/>
        <dbReference type="ChEBI" id="CHEBI:30616"/>
        <dbReference type="ChEBI" id="CHEBI:33019"/>
        <dbReference type="ChEBI" id="CHEBI:57540"/>
        <dbReference type="EC" id="2.7.7.1"/>
    </reaction>
    <physiologicalReaction direction="left-to-right" evidence="18">
        <dbReference type="Rhea" id="RHEA:21361"/>
    </physiologicalReaction>
    <physiologicalReaction direction="right-to-left" evidence="18">
        <dbReference type="Rhea" id="RHEA:21362"/>
    </physiologicalReaction>
</comment>
<sequence length="287" mass="33097">MEPQDLTKVVLLACGSFNPITNMHLRMFELARDYLEDTGQYIVVRGIISAVGDGYKKKGLIEACHRVDMARLATDTSDWIKVDAWESQQPEWVETAKVMWHHYKELMTAEQNNDYVDTAKKRRIEATKHSFEDPSSYHTRRDNGPQLKLLCGADVLESFGVPNLWKHEDIAEIVGRYGLVCITRNGCDAHKFIHQSEVLWKHRKNIHVVREWVTNEISATHVRRALCRGQTVRYLLPDPVVSYIREHGLYSAESEQKNADVVLAPLQRHTGLLYLRLCSRSIYLLLV</sequence>
<keyword evidence="11 20" id="KW-0547">Nucleotide-binding</keyword>
<dbReference type="Proteomes" id="UP000694395">
    <property type="component" value="Chromosome 9"/>
</dbReference>
<dbReference type="InterPro" id="IPR004821">
    <property type="entry name" value="Cyt_trans-like"/>
</dbReference>
<feature type="domain" description="Cytidyltransferase-like" evidence="21">
    <location>
        <begin position="12"/>
        <end position="224"/>
    </location>
</feature>
<dbReference type="SUPFAM" id="SSF52374">
    <property type="entry name" value="Nucleotidylyl transferase"/>
    <property type="match status" value="1"/>
</dbReference>
<dbReference type="Pfam" id="PF01467">
    <property type="entry name" value="CTP_transf_like"/>
    <property type="match status" value="1"/>
</dbReference>
<reference evidence="22" key="1">
    <citation type="submission" date="2020-07" db="EMBL/GenBank/DDBJ databases">
        <title>A long reads based de novo assembly of the rainbow trout Arlee double haploid line genome.</title>
        <authorList>
            <person name="Gao G."/>
            <person name="Palti Y."/>
        </authorList>
    </citation>
    <scope>NUCLEOTIDE SEQUENCE [LARGE SCALE GENOMIC DNA]</scope>
</reference>
<dbReference type="GO" id="GO:0004515">
    <property type="term" value="F:nicotinate-nucleotide adenylyltransferase activity"/>
    <property type="evidence" value="ECO:0007669"/>
    <property type="project" value="UniProtKB-EC"/>
</dbReference>
<dbReference type="Ensembl" id="ENSOMYT00000053937.2">
    <property type="protein sequence ID" value="ENSOMYP00000049626.2"/>
    <property type="gene ID" value="ENSOMYG00000022557.2"/>
</dbReference>
<comment type="cofactor">
    <cofactor evidence="1">
        <name>Mg(2+)</name>
        <dbReference type="ChEBI" id="CHEBI:18420"/>
    </cofactor>
</comment>
<keyword evidence="13 20" id="KW-0067">ATP-binding</keyword>
<keyword evidence="16" id="KW-0539">Nucleus</keyword>
<evidence type="ECO:0000256" key="13">
    <source>
        <dbReference type="ARBA" id="ARBA00022840"/>
    </source>
</evidence>
<keyword evidence="12" id="KW-0862">Zinc</keyword>
<keyword evidence="8 20" id="KW-0662">Pyridine nucleotide biosynthesis</keyword>
<dbReference type="AlphaFoldDB" id="A0A8C7VTJ9"/>
<dbReference type="GO" id="GO:0009435">
    <property type="term" value="P:NAD+ biosynthetic process"/>
    <property type="evidence" value="ECO:0007669"/>
    <property type="project" value="UniProtKB-UniPathway"/>
</dbReference>
<evidence type="ECO:0000256" key="11">
    <source>
        <dbReference type="ARBA" id="ARBA00022741"/>
    </source>
</evidence>
<evidence type="ECO:0000256" key="4">
    <source>
        <dbReference type="ARBA" id="ARBA00004658"/>
    </source>
</evidence>
<dbReference type="UniPathway" id="UPA00253">
    <property type="reaction ID" value="UER00332"/>
</dbReference>
<dbReference type="PANTHER" id="PTHR12039:SF21">
    <property type="entry name" value="NICOTINAMIDE_NICOTINIC ACID MONONUCLEOTIDE ADENYLYLTRANSFERASE 1"/>
    <property type="match status" value="1"/>
</dbReference>
<evidence type="ECO:0000313" key="22">
    <source>
        <dbReference type="Ensembl" id="ENSOMYP00000049626.2"/>
    </source>
</evidence>
<dbReference type="GO" id="GO:0005524">
    <property type="term" value="F:ATP binding"/>
    <property type="evidence" value="ECO:0007669"/>
    <property type="project" value="UniProtKB-KW"/>
</dbReference>
<reference evidence="22" key="2">
    <citation type="submission" date="2025-08" db="UniProtKB">
        <authorList>
            <consortium name="Ensembl"/>
        </authorList>
    </citation>
    <scope>IDENTIFICATION</scope>
</reference>
<name>A0A8C7VTJ9_ONCMY</name>
<protein>
    <recommendedName>
        <fullName evidence="20">Nicotinamide-nucleotide adenylyltransferase</fullName>
        <ecNumber evidence="20">2.7.7.1</ecNumber>
        <ecNumber evidence="20">2.7.7.18</ecNumber>
    </recommendedName>
</protein>
<evidence type="ECO:0000256" key="8">
    <source>
        <dbReference type="ARBA" id="ARBA00022642"/>
    </source>
</evidence>
<evidence type="ECO:0000256" key="14">
    <source>
        <dbReference type="ARBA" id="ARBA00022842"/>
    </source>
</evidence>
<evidence type="ECO:0000256" key="12">
    <source>
        <dbReference type="ARBA" id="ARBA00022833"/>
    </source>
</evidence>
<evidence type="ECO:0000256" key="20">
    <source>
        <dbReference type="RuleBase" id="RU362021"/>
    </source>
</evidence>
<dbReference type="GeneTree" id="ENSGT00950000183179"/>
<keyword evidence="9 20" id="KW-0808">Transferase</keyword>
<dbReference type="EC" id="2.7.7.1" evidence="20"/>
<dbReference type="InterPro" id="IPR014729">
    <property type="entry name" value="Rossmann-like_a/b/a_fold"/>
</dbReference>
<reference evidence="22" key="3">
    <citation type="submission" date="2025-09" db="UniProtKB">
        <authorList>
            <consortium name="Ensembl"/>
        </authorList>
    </citation>
    <scope>IDENTIFICATION</scope>
</reference>
<evidence type="ECO:0000256" key="15">
    <source>
        <dbReference type="ARBA" id="ARBA00023027"/>
    </source>
</evidence>
<comment type="similarity">
    <text evidence="6 20">Belongs to the eukaryotic NMN adenylyltransferase family.</text>
</comment>
<dbReference type="NCBIfam" id="TIGR00482">
    <property type="entry name" value="nicotinate (nicotinamide) nucleotide adenylyltransferase"/>
    <property type="match status" value="1"/>
</dbReference>
<comment type="subunit">
    <text evidence="19">Homohexamer. Interacts with ADPRT/PARP1.</text>
</comment>
<keyword evidence="23" id="KW-1185">Reference proteome</keyword>
<evidence type="ECO:0000313" key="23">
    <source>
        <dbReference type="Proteomes" id="UP000694395"/>
    </source>
</evidence>
<keyword evidence="15 20" id="KW-0520">NAD</keyword>
<dbReference type="CDD" id="cd09286">
    <property type="entry name" value="NMNAT_Eukarya"/>
    <property type="match status" value="1"/>
</dbReference>
<evidence type="ECO:0000256" key="16">
    <source>
        <dbReference type="ARBA" id="ARBA00023242"/>
    </source>
</evidence>
<evidence type="ECO:0000259" key="21">
    <source>
        <dbReference type="Pfam" id="PF01467"/>
    </source>
</evidence>
<dbReference type="InterPro" id="IPR005248">
    <property type="entry name" value="NadD/NMNAT"/>
</dbReference>
<dbReference type="InterPro" id="IPR045094">
    <property type="entry name" value="NMNAT_euk"/>
</dbReference>
<evidence type="ECO:0000256" key="17">
    <source>
        <dbReference type="ARBA" id="ARBA00048514"/>
    </source>
</evidence>
<evidence type="ECO:0000256" key="18">
    <source>
        <dbReference type="ARBA" id="ARBA00048969"/>
    </source>
</evidence>
<keyword evidence="10 20" id="KW-0548">Nucleotidyltransferase</keyword>
<dbReference type="FunFam" id="3.40.50.620:FF:000101">
    <property type="entry name" value="Nicotinamide-nucleotide adenylyltransferase"/>
    <property type="match status" value="1"/>
</dbReference>
<evidence type="ECO:0000256" key="10">
    <source>
        <dbReference type="ARBA" id="ARBA00022695"/>
    </source>
</evidence>
<dbReference type="InterPro" id="IPR051182">
    <property type="entry name" value="Euk_NMN_adenylyltrnsfrase"/>
</dbReference>
<dbReference type="EC" id="2.7.7.18" evidence="20"/>
<dbReference type="GO" id="GO:0005634">
    <property type="term" value="C:nucleus"/>
    <property type="evidence" value="ECO:0007669"/>
    <property type="project" value="UniProtKB-SubCell"/>
</dbReference>
<evidence type="ECO:0000256" key="5">
    <source>
        <dbReference type="ARBA" id="ARBA00005019"/>
    </source>
</evidence>
<comment type="catalytic activity">
    <reaction evidence="17">
        <text>nicotinate beta-D-ribonucleotide + ATP + H(+) = deamido-NAD(+) + diphosphate</text>
        <dbReference type="Rhea" id="RHEA:22860"/>
        <dbReference type="ChEBI" id="CHEBI:15378"/>
        <dbReference type="ChEBI" id="CHEBI:30616"/>
        <dbReference type="ChEBI" id="CHEBI:33019"/>
        <dbReference type="ChEBI" id="CHEBI:57502"/>
        <dbReference type="ChEBI" id="CHEBI:58437"/>
        <dbReference type="EC" id="2.7.7.18"/>
    </reaction>
    <physiologicalReaction direction="left-to-right" evidence="17">
        <dbReference type="Rhea" id="RHEA:22861"/>
    </physiologicalReaction>
    <physiologicalReaction direction="right-to-left" evidence="17">
        <dbReference type="Rhea" id="RHEA:22862"/>
    </physiologicalReaction>
</comment>
<evidence type="ECO:0000256" key="1">
    <source>
        <dbReference type="ARBA" id="ARBA00001946"/>
    </source>
</evidence>
<keyword evidence="14" id="KW-0460">Magnesium</keyword>
<evidence type="ECO:0000256" key="9">
    <source>
        <dbReference type="ARBA" id="ARBA00022679"/>
    </source>
</evidence>
<evidence type="ECO:0000256" key="2">
    <source>
        <dbReference type="ARBA" id="ARBA00001947"/>
    </source>
</evidence>
<evidence type="ECO:0000256" key="7">
    <source>
        <dbReference type="ARBA" id="ARBA00022553"/>
    </source>
</evidence>
<keyword evidence="7" id="KW-0597">Phosphoprotein</keyword>
<evidence type="ECO:0000256" key="6">
    <source>
        <dbReference type="ARBA" id="ARBA00007064"/>
    </source>
</evidence>
<comment type="pathway">
    <text evidence="5">Cofactor biosynthesis; NAD(+) biosynthesis; deamido-NAD(+) from nicotinate D-ribonucleotide: step 1/1.</text>
</comment>
<comment type="pathway">
    <text evidence="4 20">Cofactor biosynthesis; NAD(+) biosynthesis; NAD(+) from nicotinamide D-ribonucleotide: step 1/1.</text>
</comment>
<dbReference type="PANTHER" id="PTHR12039">
    <property type="entry name" value="NICOTINAMIDE MONONUCLEOTIDE ADENYLYLTRANSFERASE"/>
    <property type="match status" value="1"/>
</dbReference>
<organism evidence="22 23">
    <name type="scientific">Oncorhynchus mykiss</name>
    <name type="common">Rainbow trout</name>
    <name type="synonym">Salmo gairdneri</name>
    <dbReference type="NCBI Taxonomy" id="8022"/>
    <lineage>
        <taxon>Eukaryota</taxon>
        <taxon>Metazoa</taxon>
        <taxon>Chordata</taxon>
        <taxon>Craniata</taxon>
        <taxon>Vertebrata</taxon>
        <taxon>Euteleostomi</taxon>
        <taxon>Actinopterygii</taxon>
        <taxon>Neopterygii</taxon>
        <taxon>Teleostei</taxon>
        <taxon>Protacanthopterygii</taxon>
        <taxon>Salmoniformes</taxon>
        <taxon>Salmonidae</taxon>
        <taxon>Salmoninae</taxon>
        <taxon>Oncorhynchus</taxon>
    </lineage>
</organism>
<accession>A0A8C7VTJ9</accession>
<evidence type="ECO:0000256" key="3">
    <source>
        <dbReference type="ARBA" id="ARBA00004123"/>
    </source>
</evidence>
<evidence type="ECO:0000256" key="19">
    <source>
        <dbReference type="ARBA" id="ARBA00064648"/>
    </source>
</evidence>
<dbReference type="Gene3D" id="3.40.50.620">
    <property type="entry name" value="HUPs"/>
    <property type="match status" value="1"/>
</dbReference>
<proteinExistence type="inferred from homology"/>